<dbReference type="GO" id="GO:0016020">
    <property type="term" value="C:membrane"/>
    <property type="evidence" value="ECO:0007669"/>
    <property type="project" value="TreeGrafter"/>
</dbReference>
<dbReference type="PANTHER" id="PTHR19353">
    <property type="entry name" value="FATTY ACID DESATURASE 2"/>
    <property type="match status" value="1"/>
</dbReference>
<keyword evidence="1" id="KW-0472">Membrane</keyword>
<feature type="transmembrane region" description="Helical" evidence="1">
    <location>
        <begin position="82"/>
        <end position="100"/>
    </location>
</feature>
<dbReference type="GO" id="GO:0016717">
    <property type="term" value="F:oxidoreductase activity, acting on paired donors, with oxidation of a pair of donors resulting in the reduction of molecular oxygen to two molecules of water"/>
    <property type="evidence" value="ECO:0007669"/>
    <property type="project" value="TreeGrafter"/>
</dbReference>
<dbReference type="AlphaFoldDB" id="M9QZQ1"/>
<evidence type="ECO:0000313" key="4">
    <source>
        <dbReference type="Proteomes" id="UP000005307"/>
    </source>
</evidence>
<gene>
    <name evidence="3" type="ORF">OAN307_c00850</name>
</gene>
<feature type="transmembrane region" description="Helical" evidence="1">
    <location>
        <begin position="209"/>
        <end position="232"/>
    </location>
</feature>
<dbReference type="eggNOG" id="COG3239">
    <property type="taxonomic scope" value="Bacteria"/>
</dbReference>
<feature type="transmembrane region" description="Helical" evidence="1">
    <location>
        <begin position="179"/>
        <end position="197"/>
    </location>
</feature>
<dbReference type="HOGENOM" id="CLU_043118_0_0_5"/>
<accession>M9QZQ1</accession>
<evidence type="ECO:0000313" key="3">
    <source>
        <dbReference type="EMBL" id="AGI65859.1"/>
    </source>
</evidence>
<sequence>MGSLNLDSLILRELEVMQSRFMDRFSESGDIKLETRAPRDWVRTLSSYRDPSTVRSWFELAVTVGPFIILWALAWWSLSYSYWLAFALSMLNGAFLLRLFAIQHDCGHGSFFNNRNLSDWIGRVLGVLTLTPYDVWRRTHSIHHSSSGNLGQRGIGDVYTMTVAEYAQLTPLNRLKYRLYRHPIVLFGLAPGYLFLLKNRLPLGLMNGVKYWVSAMATNVALLVLVSIIMYFGGVMPIMLVFLPTTLLAATAGVWLFYVQHQFEDTHWDAEEDWQVHDSALKGSSHYVMPSVLQWLSANIGIHHVHHLYARIPFYRLPEVLRDHAELADGNRMTILESLGNSRLNLWDEKTKKLLSFSQAQTLQE</sequence>
<feature type="domain" description="Fatty acid desaturase" evidence="2">
    <location>
        <begin position="83"/>
        <end position="334"/>
    </location>
</feature>
<dbReference type="InterPro" id="IPR005804">
    <property type="entry name" value="FA_desaturase_dom"/>
</dbReference>
<dbReference type="GO" id="GO:0006629">
    <property type="term" value="P:lipid metabolic process"/>
    <property type="evidence" value="ECO:0007669"/>
    <property type="project" value="InterPro"/>
</dbReference>
<dbReference type="EMBL" id="CP003740">
    <property type="protein sequence ID" value="AGI65859.1"/>
    <property type="molecule type" value="Genomic_DNA"/>
</dbReference>
<proteinExistence type="predicted"/>
<keyword evidence="1" id="KW-0812">Transmembrane</keyword>
<dbReference type="CDD" id="cd03507">
    <property type="entry name" value="Delta12-FADS-like"/>
    <property type="match status" value="1"/>
</dbReference>
<evidence type="ECO:0000259" key="2">
    <source>
        <dbReference type="Pfam" id="PF00487"/>
    </source>
</evidence>
<keyword evidence="4" id="KW-1185">Reference proteome</keyword>
<dbReference type="Proteomes" id="UP000005307">
    <property type="component" value="Chromosome"/>
</dbReference>
<reference evidence="3 4" key="1">
    <citation type="journal article" date="2013" name="PLoS ONE">
        <title>Poles Apart: Arctic and Antarctic Octadecabacter strains Share High Genome Plasticity and a New Type of Xanthorhodopsin.</title>
        <authorList>
            <person name="Vollmers J."/>
            <person name="Voget S."/>
            <person name="Dietrich S."/>
            <person name="Gollnow K."/>
            <person name="Smits M."/>
            <person name="Meyer K."/>
            <person name="Brinkhoff T."/>
            <person name="Simon M."/>
            <person name="Daniel R."/>
        </authorList>
    </citation>
    <scope>NUCLEOTIDE SEQUENCE [LARGE SCALE GENOMIC DNA]</scope>
    <source>
        <strain evidence="3 4">307</strain>
    </source>
</reference>
<dbReference type="InterPro" id="IPR012171">
    <property type="entry name" value="Fatty_acid_desaturase"/>
</dbReference>
<feature type="transmembrane region" description="Helical" evidence="1">
    <location>
        <begin position="238"/>
        <end position="258"/>
    </location>
</feature>
<evidence type="ECO:0000256" key="1">
    <source>
        <dbReference type="SAM" id="Phobius"/>
    </source>
</evidence>
<organism evidence="3 4">
    <name type="scientific">Octadecabacter antarcticus 307</name>
    <dbReference type="NCBI Taxonomy" id="391626"/>
    <lineage>
        <taxon>Bacteria</taxon>
        <taxon>Pseudomonadati</taxon>
        <taxon>Pseudomonadota</taxon>
        <taxon>Alphaproteobacteria</taxon>
        <taxon>Rhodobacterales</taxon>
        <taxon>Roseobacteraceae</taxon>
        <taxon>Octadecabacter</taxon>
    </lineage>
</organism>
<dbReference type="PANTHER" id="PTHR19353:SF73">
    <property type="entry name" value="FATTY ACID DESATURASE"/>
    <property type="match status" value="1"/>
</dbReference>
<protein>
    <submittedName>
        <fullName evidence="3">Putative fatty acid desaturase</fullName>
    </submittedName>
</protein>
<name>M9QZQ1_9RHOB</name>
<feature type="transmembrane region" description="Helical" evidence="1">
    <location>
        <begin position="57"/>
        <end position="76"/>
    </location>
</feature>
<dbReference type="KEGG" id="oat:OAN307_c00850"/>
<dbReference type="Pfam" id="PF00487">
    <property type="entry name" value="FA_desaturase"/>
    <property type="match status" value="1"/>
</dbReference>
<keyword evidence="1" id="KW-1133">Transmembrane helix</keyword>